<evidence type="ECO:0000313" key="2">
    <source>
        <dbReference type="Proteomes" id="UP001328733"/>
    </source>
</evidence>
<comment type="caution">
    <text evidence="1">The sequence shown here is derived from an EMBL/GenBank/DDBJ whole genome shotgun (WGS) entry which is preliminary data.</text>
</comment>
<accession>A0AAW9QPU9</accession>
<protein>
    <recommendedName>
        <fullName evidence="3">Maturase K</fullName>
    </recommendedName>
</protein>
<evidence type="ECO:0000313" key="1">
    <source>
        <dbReference type="EMBL" id="MEG3436751.1"/>
    </source>
</evidence>
<reference evidence="1 2" key="1">
    <citation type="submission" date="2024-01" db="EMBL/GenBank/DDBJ databases">
        <title>Genomic insights into the taxonomy and metabolism of the cyanobacterium Pannus brasiliensis CCIBt3594.</title>
        <authorList>
            <person name="Machado M."/>
            <person name="Botero N.B."/>
            <person name="Andreote A.P.D."/>
            <person name="Feitosa A.M.T."/>
            <person name="Popin R."/>
            <person name="Sivonen K."/>
            <person name="Fiore M.F."/>
        </authorList>
    </citation>
    <scope>NUCLEOTIDE SEQUENCE [LARGE SCALE GENOMIC DNA]</scope>
    <source>
        <strain evidence="1 2">CCIBt3594</strain>
    </source>
</reference>
<dbReference type="AlphaFoldDB" id="A0AAW9QPU9"/>
<sequence>MFHNQSGVRSQESGGRRQEAFSYQLSESEFFRLGYYLKIHLADRRSLTTFFPSPHPHLRPLL</sequence>
<evidence type="ECO:0008006" key="3">
    <source>
        <dbReference type="Google" id="ProtNLM"/>
    </source>
</evidence>
<gene>
    <name evidence="1" type="ORF">V0288_06430</name>
</gene>
<dbReference type="EMBL" id="JBAFSM010000009">
    <property type="protein sequence ID" value="MEG3436751.1"/>
    <property type="molecule type" value="Genomic_DNA"/>
</dbReference>
<name>A0AAW9QPU9_9CHRO</name>
<proteinExistence type="predicted"/>
<dbReference type="Proteomes" id="UP001328733">
    <property type="component" value="Unassembled WGS sequence"/>
</dbReference>
<keyword evidence="2" id="KW-1185">Reference proteome</keyword>
<organism evidence="1 2">
    <name type="scientific">Pannus brasiliensis CCIBt3594</name>
    <dbReference type="NCBI Taxonomy" id="1427578"/>
    <lineage>
        <taxon>Bacteria</taxon>
        <taxon>Bacillati</taxon>
        <taxon>Cyanobacteriota</taxon>
        <taxon>Cyanophyceae</taxon>
        <taxon>Oscillatoriophycideae</taxon>
        <taxon>Chroococcales</taxon>
        <taxon>Microcystaceae</taxon>
        <taxon>Pannus</taxon>
    </lineage>
</organism>
<dbReference type="RefSeq" id="WP_332864214.1">
    <property type="nucleotide sequence ID" value="NZ_JBAFSM010000009.1"/>
</dbReference>